<proteinExistence type="predicted"/>
<name>A0A4S1XDW1_9SPHN</name>
<evidence type="ECO:0000259" key="1">
    <source>
        <dbReference type="Pfam" id="PF10988"/>
    </source>
</evidence>
<dbReference type="InterPro" id="IPR021255">
    <property type="entry name" value="DUF2807"/>
</dbReference>
<dbReference type="AlphaFoldDB" id="A0A4S1XDW1"/>
<organism evidence="2 3">
    <name type="scientific">Sphingomonas gei</name>
    <dbReference type="NCBI Taxonomy" id="1395960"/>
    <lineage>
        <taxon>Bacteria</taxon>
        <taxon>Pseudomonadati</taxon>
        <taxon>Pseudomonadota</taxon>
        <taxon>Alphaproteobacteria</taxon>
        <taxon>Sphingomonadales</taxon>
        <taxon>Sphingomonadaceae</taxon>
        <taxon>Sphingomonas</taxon>
    </lineage>
</organism>
<evidence type="ECO:0000313" key="3">
    <source>
        <dbReference type="Proteomes" id="UP000306147"/>
    </source>
</evidence>
<feature type="domain" description="Putative auto-transporter adhesin head GIN" evidence="1">
    <location>
        <begin position="64"/>
        <end position="246"/>
    </location>
</feature>
<dbReference type="OrthoDB" id="7478143at2"/>
<dbReference type="EMBL" id="SRXT01000002">
    <property type="protein sequence ID" value="TGX54699.1"/>
    <property type="molecule type" value="Genomic_DNA"/>
</dbReference>
<comment type="caution">
    <text evidence="2">The sequence shown here is derived from an EMBL/GenBank/DDBJ whole genome shotgun (WGS) entry which is preliminary data.</text>
</comment>
<gene>
    <name evidence="2" type="ORF">E5A73_04350</name>
</gene>
<accession>A0A4S1XDW1</accession>
<dbReference type="Gene3D" id="2.160.20.120">
    <property type="match status" value="1"/>
</dbReference>
<reference evidence="2 3" key="1">
    <citation type="submission" date="2019-04" db="EMBL/GenBank/DDBJ databases">
        <title>Sphingomonas psychrotolerans sp. nov., isolated from soil in the Tianshan Mountains, Xinjiang, China.</title>
        <authorList>
            <person name="Luo Y."/>
            <person name="Sheng H."/>
        </authorList>
    </citation>
    <scope>NUCLEOTIDE SEQUENCE [LARGE SCALE GENOMIC DNA]</scope>
    <source>
        <strain evidence="2 3">ZFGT-11</strain>
    </source>
</reference>
<dbReference type="Pfam" id="PF10988">
    <property type="entry name" value="DUF2807"/>
    <property type="match status" value="1"/>
</dbReference>
<protein>
    <submittedName>
        <fullName evidence="2">DUF2807 domain-containing protein</fullName>
    </submittedName>
</protein>
<keyword evidence="3" id="KW-1185">Reference proteome</keyword>
<evidence type="ECO:0000313" key="2">
    <source>
        <dbReference type="EMBL" id="TGX54699.1"/>
    </source>
</evidence>
<sequence length="264" mass="27146">MPNSAAERNARSTRWARARHIAANACLTSPGARVCAMRSLLLVPLLLLTAAAPAQERRFMVGGFERLRVEGPFEVEVVPGIPGAIAVGDRAALDQVTVRTSDDILIVSGGPLSWSGRKGATLPTVRISARSLRGVALSGGARVRVAEMHGARVELLQAGAGSLDVASIRTDDLTANLNGTGTMALAGTAARAQVRNYGTGSIDASGLTAGDARLNSAGSGSIRINVRFTARANAVGSGAIDITGNPECVLRGPGPMTCTGTIRR</sequence>
<dbReference type="Proteomes" id="UP000306147">
    <property type="component" value="Unassembled WGS sequence"/>
</dbReference>